<dbReference type="EMBL" id="CAHJWF010000134">
    <property type="protein sequence ID" value="CAB5499440.1"/>
    <property type="molecule type" value="Genomic_DNA"/>
</dbReference>
<proteinExistence type="predicted"/>
<evidence type="ECO:0000313" key="2">
    <source>
        <dbReference type="EMBL" id="CAB5499440.1"/>
    </source>
</evidence>
<keyword evidence="1" id="KW-0732">Signal</keyword>
<reference evidence="2 3" key="1">
    <citation type="submission" date="2020-05" db="EMBL/GenBank/DDBJ databases">
        <authorList>
            <person name="Petersen J."/>
            <person name="Sayavedra L."/>
        </authorList>
    </citation>
    <scope>NUCLEOTIDE SEQUENCE [LARGE SCALE GENOMIC DNA]</scope>
    <source>
        <strain evidence="2">B azoricus SOX ET2 1586I</strain>
    </source>
</reference>
<feature type="signal peptide" evidence="1">
    <location>
        <begin position="1"/>
        <end position="23"/>
    </location>
</feature>
<organism evidence="2 3">
    <name type="scientific">Bathymodiolus thermophilus thioautotrophic gill symbiont</name>
    <dbReference type="NCBI Taxonomy" id="2360"/>
    <lineage>
        <taxon>Bacteria</taxon>
        <taxon>Pseudomonadati</taxon>
        <taxon>Pseudomonadota</taxon>
        <taxon>Gammaproteobacteria</taxon>
        <taxon>sulfur-oxidizing symbionts</taxon>
    </lineage>
</organism>
<evidence type="ECO:0008006" key="4">
    <source>
        <dbReference type="Google" id="ProtNLM"/>
    </source>
</evidence>
<name>A0ABM8M730_9GAMM</name>
<evidence type="ECO:0000313" key="3">
    <source>
        <dbReference type="Proteomes" id="UP000626656"/>
    </source>
</evidence>
<comment type="caution">
    <text evidence="2">The sequence shown here is derived from an EMBL/GenBank/DDBJ whole genome shotgun (WGS) entry which is preliminary data.</text>
</comment>
<feature type="chain" id="PRO_5045782725" description="ABC transporter substrate-binding protein" evidence="1">
    <location>
        <begin position="24"/>
        <end position="78"/>
    </location>
</feature>
<accession>A0ABM8M730</accession>
<sequence>MKNLIKILVTTSALFLLSNGVYADQQDSNWRILVGTGQSHPSWGDTTKTVKTYDLIFQHETFKEGRIQPISATLPFKK</sequence>
<keyword evidence="3" id="KW-1185">Reference proteome</keyword>
<dbReference type="RefSeq" id="WP_202776155.1">
    <property type="nucleotide sequence ID" value="NZ_CAHJWF010000134.1"/>
</dbReference>
<dbReference type="Proteomes" id="UP000626656">
    <property type="component" value="Unassembled WGS sequence"/>
</dbReference>
<gene>
    <name evidence="2" type="ORF">AZO1586I_493</name>
</gene>
<evidence type="ECO:0000256" key="1">
    <source>
        <dbReference type="SAM" id="SignalP"/>
    </source>
</evidence>
<protein>
    <recommendedName>
        <fullName evidence="4">ABC transporter substrate-binding protein</fullName>
    </recommendedName>
</protein>